<organism evidence="3 4">
    <name type="scientific">Pipistrellus kuhlii</name>
    <name type="common">Kuhl's pipistrelle</name>
    <dbReference type="NCBI Taxonomy" id="59472"/>
    <lineage>
        <taxon>Eukaryota</taxon>
        <taxon>Metazoa</taxon>
        <taxon>Chordata</taxon>
        <taxon>Craniata</taxon>
        <taxon>Vertebrata</taxon>
        <taxon>Euteleostomi</taxon>
        <taxon>Mammalia</taxon>
        <taxon>Eutheria</taxon>
        <taxon>Laurasiatheria</taxon>
        <taxon>Chiroptera</taxon>
        <taxon>Yangochiroptera</taxon>
        <taxon>Vespertilionidae</taxon>
        <taxon>Pipistrellus</taxon>
    </lineage>
</organism>
<feature type="domain" description="FAM194 C-terminal" evidence="2">
    <location>
        <begin position="381"/>
        <end position="578"/>
    </location>
</feature>
<feature type="region of interest" description="Disordered" evidence="1">
    <location>
        <begin position="1"/>
        <end position="45"/>
    </location>
</feature>
<dbReference type="InterPro" id="IPR029281">
    <property type="entry name" value="FAM194_C"/>
</dbReference>
<evidence type="ECO:0000313" key="4">
    <source>
        <dbReference type="Proteomes" id="UP000558488"/>
    </source>
</evidence>
<feature type="compositionally biased region" description="Polar residues" evidence="1">
    <location>
        <begin position="11"/>
        <end position="27"/>
    </location>
</feature>
<keyword evidence="4" id="KW-1185">Reference proteome</keyword>
<reference evidence="3 4" key="1">
    <citation type="journal article" date="2020" name="Nature">
        <title>Six reference-quality genomes reveal evolution of bat adaptations.</title>
        <authorList>
            <person name="Jebb D."/>
            <person name="Huang Z."/>
            <person name="Pippel M."/>
            <person name="Hughes G.M."/>
            <person name="Lavrichenko K."/>
            <person name="Devanna P."/>
            <person name="Winkler S."/>
            <person name="Jermiin L.S."/>
            <person name="Skirmuntt E.C."/>
            <person name="Katzourakis A."/>
            <person name="Burkitt-Gray L."/>
            <person name="Ray D.A."/>
            <person name="Sullivan K.A.M."/>
            <person name="Roscito J.G."/>
            <person name="Kirilenko B.M."/>
            <person name="Davalos L.M."/>
            <person name="Corthals A.P."/>
            <person name="Power M.L."/>
            <person name="Jones G."/>
            <person name="Ransome R.D."/>
            <person name="Dechmann D.K.N."/>
            <person name="Locatelli A.G."/>
            <person name="Puechmaille S.J."/>
            <person name="Fedrigo O."/>
            <person name="Jarvis E.D."/>
            <person name="Hiller M."/>
            <person name="Vernes S.C."/>
            <person name="Myers E.W."/>
            <person name="Teeling E.C."/>
        </authorList>
    </citation>
    <scope>NUCLEOTIDE SEQUENCE [LARGE SCALE GENOMIC DNA]</scope>
    <source>
        <strain evidence="3">MPipKuh1</strain>
        <tissue evidence="3">Flight muscle</tissue>
    </source>
</reference>
<dbReference type="EMBL" id="JACAGB010000003">
    <property type="protein sequence ID" value="KAF6373578.1"/>
    <property type="molecule type" value="Genomic_DNA"/>
</dbReference>
<dbReference type="Proteomes" id="UP000558488">
    <property type="component" value="Unassembled WGS sequence"/>
</dbReference>
<feature type="compositionally biased region" description="Polar residues" evidence="1">
    <location>
        <begin position="175"/>
        <end position="192"/>
    </location>
</feature>
<dbReference type="PANTHER" id="PTHR23093">
    <property type="entry name" value="SIMILAR TO CHROMOSOME 3 OPEN READING FRAME 20"/>
    <property type="match status" value="1"/>
</dbReference>
<evidence type="ECO:0000313" key="3">
    <source>
        <dbReference type="EMBL" id="KAF6373578.1"/>
    </source>
</evidence>
<feature type="compositionally biased region" description="Acidic residues" evidence="1">
    <location>
        <begin position="28"/>
        <end position="37"/>
    </location>
</feature>
<feature type="region of interest" description="Disordered" evidence="1">
    <location>
        <begin position="145"/>
        <end position="195"/>
    </location>
</feature>
<proteinExistence type="predicted"/>
<name>A0A7J7ZHP3_PIPKU</name>
<dbReference type="PANTHER" id="PTHR23093:SF17">
    <property type="entry name" value="GLUTAMATE-RICH PROTEIN 6B"/>
    <property type="match status" value="1"/>
</dbReference>
<dbReference type="AlphaFoldDB" id="A0A7J7ZHP3"/>
<comment type="caution">
    <text evidence="3">The sequence shown here is derived from an EMBL/GenBank/DDBJ whole genome shotgun (WGS) entry which is preliminary data.</text>
</comment>
<evidence type="ECO:0000256" key="1">
    <source>
        <dbReference type="SAM" id="MobiDB-lite"/>
    </source>
</evidence>
<accession>A0A7J7ZHP3</accession>
<sequence>MSTKRSRPSEKSSLLLPTTSQQPTQISSEEEYTEGEDDSLKEKRYLDEDDYLEKVKYLEEDDYLEKMYQKGKESLKERASLKEQESLKEKKYLQKEKEHWDEEDHLEKGLNVIYTSFTLPNLNERSPTAGVSQTNIFFTVTSPTSEFASKSPQPSTEPSAASKKDSRRSMPWQDRGTQTESAYDSQKPSTSKQKLEQEALTILQIPKLDSEVYEVPQEEENGATTSAPPTSVYNTVLTENLDKLSDVDLEDTLFKSSYHAVFLTMMKEQAVHHGPQEDVEIPLTGQLESETRKKLRSLMKTNIEKYKEVIHWIMEKRGYIPPSRHSDAVTHTFHLLSHAPPTEEPNIEGRKPLFVTRRKKEFDTKIHIESVKSKPKMDQDDKNLIIHPNENVFRILFSDESGQIYYPSGRLAMLFFHTKPGQTTYIILDNSEEAFVRALINNSGHVTIYDENREIWLSLSQNLGYYFAKDKHQKAWNWWNLDLHVHAPPLQSISLDINRHIKVHVKSQDEVIFCFAHKTRRISLNLGTKYGFINPEKLSEMKMKAILEVEFDSTARKIQVLLGKMSRILNFLTIRDLEIFIESSTSFLLAYRRRRRWF</sequence>
<dbReference type="Pfam" id="PF14977">
    <property type="entry name" value="FAM194"/>
    <property type="match status" value="1"/>
</dbReference>
<feature type="compositionally biased region" description="Polar residues" evidence="1">
    <location>
        <begin position="145"/>
        <end position="159"/>
    </location>
</feature>
<gene>
    <name evidence="3" type="ORF">mPipKuh1_004541</name>
</gene>
<evidence type="ECO:0000259" key="2">
    <source>
        <dbReference type="Pfam" id="PF14977"/>
    </source>
</evidence>
<protein>
    <submittedName>
        <fullName evidence="3">Glutamate rich 6B</fullName>
    </submittedName>
</protein>